<proteinExistence type="predicted"/>
<protein>
    <submittedName>
        <fullName evidence="1">Uncharacterized protein</fullName>
    </submittedName>
</protein>
<dbReference type="AlphaFoldDB" id="A0A0E9WZ41"/>
<accession>A0A0E9WZ41</accession>
<name>A0A0E9WZ41_ANGAN</name>
<reference evidence="1" key="2">
    <citation type="journal article" date="2015" name="Fish Shellfish Immunol.">
        <title>Early steps in the European eel (Anguilla anguilla)-Vibrio vulnificus interaction in the gills: Role of the RtxA13 toxin.</title>
        <authorList>
            <person name="Callol A."/>
            <person name="Pajuelo D."/>
            <person name="Ebbesson L."/>
            <person name="Teles M."/>
            <person name="MacKenzie S."/>
            <person name="Amaro C."/>
        </authorList>
    </citation>
    <scope>NUCLEOTIDE SEQUENCE</scope>
</reference>
<reference evidence="1" key="1">
    <citation type="submission" date="2014-11" db="EMBL/GenBank/DDBJ databases">
        <authorList>
            <person name="Amaro Gonzalez C."/>
        </authorList>
    </citation>
    <scope>NUCLEOTIDE SEQUENCE</scope>
</reference>
<dbReference type="EMBL" id="GBXM01013697">
    <property type="protein sequence ID" value="JAH94880.1"/>
    <property type="molecule type" value="Transcribed_RNA"/>
</dbReference>
<organism evidence="1">
    <name type="scientific">Anguilla anguilla</name>
    <name type="common">European freshwater eel</name>
    <name type="synonym">Muraena anguilla</name>
    <dbReference type="NCBI Taxonomy" id="7936"/>
    <lineage>
        <taxon>Eukaryota</taxon>
        <taxon>Metazoa</taxon>
        <taxon>Chordata</taxon>
        <taxon>Craniata</taxon>
        <taxon>Vertebrata</taxon>
        <taxon>Euteleostomi</taxon>
        <taxon>Actinopterygii</taxon>
        <taxon>Neopterygii</taxon>
        <taxon>Teleostei</taxon>
        <taxon>Anguilliformes</taxon>
        <taxon>Anguillidae</taxon>
        <taxon>Anguilla</taxon>
    </lineage>
</organism>
<sequence>MNLRNVSLSVDSRRIGYTQCSVNAVSVVIFRLKRHRGVTQCTCISALLKQQCWLP</sequence>
<evidence type="ECO:0000313" key="1">
    <source>
        <dbReference type="EMBL" id="JAH94880.1"/>
    </source>
</evidence>